<gene>
    <name evidence="2" type="ORF">BSL78_02574</name>
</gene>
<feature type="compositionally biased region" description="Polar residues" evidence="1">
    <location>
        <begin position="108"/>
        <end position="118"/>
    </location>
</feature>
<name>A0A2G8LJQ8_STIJA</name>
<feature type="region of interest" description="Disordered" evidence="1">
    <location>
        <begin position="90"/>
        <end position="120"/>
    </location>
</feature>
<evidence type="ECO:0000256" key="1">
    <source>
        <dbReference type="SAM" id="MobiDB-lite"/>
    </source>
</evidence>
<dbReference type="Proteomes" id="UP000230750">
    <property type="component" value="Unassembled WGS sequence"/>
</dbReference>
<evidence type="ECO:0000313" key="3">
    <source>
        <dbReference type="Proteomes" id="UP000230750"/>
    </source>
</evidence>
<sequence>MVYNPVYETQDDDVTSAENEYNIVDEKMNGNHNLEPLSTNYASINDKVFSRKSNPSYYSVEDGKVKIPTEALFDQEMVDKNDSYETVGMKAVGSESKTKSDDSESSEITNTMKGTSPLYSEVKKDGNGAVPQIKGDLTHQNEVLATKLTDETFYGKINKNKEDANSKLVDEASIKEENGYSEVQDSIKRKTQLYSEVAPDEEGPTPRGKESVTRGSNIQTKTVPAYLYMDKLTRINRKLRTRMAKQ</sequence>
<proteinExistence type="predicted"/>
<evidence type="ECO:0000313" key="2">
    <source>
        <dbReference type="EMBL" id="PIK60465.1"/>
    </source>
</evidence>
<comment type="caution">
    <text evidence="2">The sequence shown here is derived from an EMBL/GenBank/DDBJ whole genome shotgun (WGS) entry which is preliminary data.</text>
</comment>
<protein>
    <submittedName>
        <fullName evidence="2">Uncharacterized protein</fullName>
    </submittedName>
</protein>
<accession>A0A2G8LJQ8</accession>
<dbReference type="EMBL" id="MRZV01000055">
    <property type="protein sequence ID" value="PIK60465.1"/>
    <property type="molecule type" value="Genomic_DNA"/>
</dbReference>
<reference evidence="2 3" key="1">
    <citation type="journal article" date="2017" name="PLoS Biol.">
        <title>The sea cucumber genome provides insights into morphological evolution and visceral regeneration.</title>
        <authorList>
            <person name="Zhang X."/>
            <person name="Sun L."/>
            <person name="Yuan J."/>
            <person name="Sun Y."/>
            <person name="Gao Y."/>
            <person name="Zhang L."/>
            <person name="Li S."/>
            <person name="Dai H."/>
            <person name="Hamel J.F."/>
            <person name="Liu C."/>
            <person name="Yu Y."/>
            <person name="Liu S."/>
            <person name="Lin W."/>
            <person name="Guo K."/>
            <person name="Jin S."/>
            <person name="Xu P."/>
            <person name="Storey K.B."/>
            <person name="Huan P."/>
            <person name="Zhang T."/>
            <person name="Zhou Y."/>
            <person name="Zhang J."/>
            <person name="Lin C."/>
            <person name="Li X."/>
            <person name="Xing L."/>
            <person name="Huo D."/>
            <person name="Sun M."/>
            <person name="Wang L."/>
            <person name="Mercier A."/>
            <person name="Li F."/>
            <person name="Yang H."/>
            <person name="Xiang J."/>
        </authorList>
    </citation>
    <scope>NUCLEOTIDE SEQUENCE [LARGE SCALE GENOMIC DNA]</scope>
    <source>
        <strain evidence="2">Shaxun</strain>
        <tissue evidence="2">Muscle</tissue>
    </source>
</reference>
<dbReference type="AlphaFoldDB" id="A0A2G8LJQ8"/>
<feature type="region of interest" description="Disordered" evidence="1">
    <location>
        <begin position="195"/>
        <end position="219"/>
    </location>
</feature>
<keyword evidence="3" id="KW-1185">Reference proteome</keyword>
<organism evidence="2 3">
    <name type="scientific">Stichopus japonicus</name>
    <name type="common">Sea cucumber</name>
    <dbReference type="NCBI Taxonomy" id="307972"/>
    <lineage>
        <taxon>Eukaryota</taxon>
        <taxon>Metazoa</taxon>
        <taxon>Echinodermata</taxon>
        <taxon>Eleutherozoa</taxon>
        <taxon>Echinozoa</taxon>
        <taxon>Holothuroidea</taxon>
        <taxon>Aspidochirotacea</taxon>
        <taxon>Aspidochirotida</taxon>
        <taxon>Stichopodidae</taxon>
        <taxon>Apostichopus</taxon>
    </lineage>
</organism>